<dbReference type="Gene3D" id="1.20.120.1320">
    <property type="entry name" value="Aspartokinase, catalytic domain"/>
    <property type="match status" value="1"/>
</dbReference>
<reference evidence="13" key="1">
    <citation type="journal article" date="2023" name="Int. J. Syst. Evol. Microbiol.">
        <title>Mesoterricola silvestris gen. nov., sp. nov., Mesoterricola sediminis sp. nov., Geothrix oryzae sp. nov., Geothrix edaphica sp. nov., Geothrix rubra sp. nov., and Geothrix limicola sp. nov., six novel members of Acidobacteriota isolated from soils.</title>
        <authorList>
            <person name="Itoh H."/>
            <person name="Sugisawa Y."/>
            <person name="Mise K."/>
            <person name="Xu Z."/>
            <person name="Kuniyasu M."/>
            <person name="Ushijima N."/>
            <person name="Kawano K."/>
            <person name="Kobayashi E."/>
            <person name="Shiratori Y."/>
            <person name="Masuda Y."/>
            <person name="Senoo K."/>
        </authorList>
    </citation>
    <scope>NUCLEOTIDE SEQUENCE [LARGE SCALE GENOMIC DNA]</scope>
    <source>
        <strain evidence="13">W79</strain>
    </source>
</reference>
<dbReference type="InterPro" id="IPR042199">
    <property type="entry name" value="AsparK_Bifunc_asparK/hSer_DH"/>
</dbReference>
<dbReference type="EC" id="2.7.2.4" evidence="9"/>
<feature type="domain" description="ACT" evidence="11">
    <location>
        <begin position="315"/>
        <end position="384"/>
    </location>
</feature>
<dbReference type="NCBIfam" id="NF006570">
    <property type="entry name" value="PRK09084.1"/>
    <property type="match status" value="1"/>
</dbReference>
<dbReference type="PIRSF" id="PIRSF000726">
    <property type="entry name" value="Asp_kin"/>
    <property type="match status" value="1"/>
</dbReference>
<dbReference type="Pfam" id="PF22468">
    <property type="entry name" value="ACT_9"/>
    <property type="match status" value="2"/>
</dbReference>
<feature type="binding site" evidence="8">
    <location>
        <position position="125"/>
    </location>
    <ligand>
        <name>substrate</name>
    </ligand>
</feature>
<dbReference type="Gene3D" id="3.40.1160.10">
    <property type="entry name" value="Acetylglutamate kinase-like"/>
    <property type="match status" value="1"/>
</dbReference>
<dbReference type="Pfam" id="PF00696">
    <property type="entry name" value="AA_kinase"/>
    <property type="match status" value="1"/>
</dbReference>
<dbReference type="SUPFAM" id="SSF55021">
    <property type="entry name" value="ACT-like"/>
    <property type="match status" value="2"/>
</dbReference>
<evidence type="ECO:0000256" key="4">
    <source>
        <dbReference type="ARBA" id="ARBA00022741"/>
    </source>
</evidence>
<evidence type="ECO:0000259" key="11">
    <source>
        <dbReference type="PROSITE" id="PS51671"/>
    </source>
</evidence>
<evidence type="ECO:0000256" key="5">
    <source>
        <dbReference type="ARBA" id="ARBA00022777"/>
    </source>
</evidence>
<keyword evidence="10" id="KW-0028">Amino-acid biosynthesis</keyword>
<feature type="binding site" evidence="8">
    <location>
        <begin position="223"/>
        <end position="224"/>
    </location>
    <ligand>
        <name>ATP</name>
        <dbReference type="ChEBI" id="CHEBI:30616"/>
    </ligand>
</feature>
<sequence>MIVMKFGGSSVADAPCMREVAALAAAAHARSPLVVLSATARTTDQLFEAATAAEGGDLPGALALHAALVRRHRNLAEELLPAGLPADLDGALADLAAELDLLLRGVALLKELSPRSMDAIASIGERLSTRILAAYMGAAWVDARTVLRTDAAFGSARPLVPDLEGLAASILAPLLGPGRAVVTQGYIGATAQGLTTTLGRGGSDFSAALFGAALGAEDIQIWTDVEGVLTSDPRVVPGAQPIPELSFAEAGELAAFGAKVLHPATIQPAVDKGIPVTVRHTRKPGGRFTTITAEVRTGRPVTALAHRGPVTVLTVASARMLNQSGFLARLFDVFARHRVSVDLIATAEVSVSLTVEADAPLEDLIADLSAFATVGVAGGRAIVAIVGERLKHTPGVTGLAFGAMQDINVEMISMGANEINLSIVVKAEEAKKAVQRLHAALIGGGAA</sequence>
<dbReference type="EMBL" id="AP027080">
    <property type="protein sequence ID" value="BDU71651.1"/>
    <property type="molecule type" value="Genomic_DNA"/>
</dbReference>
<dbReference type="PROSITE" id="PS51671">
    <property type="entry name" value="ACT"/>
    <property type="match status" value="1"/>
</dbReference>
<dbReference type="KEGG" id="msil:METEAL_08250"/>
<comment type="pathway">
    <text evidence="10">Amino-acid biosynthesis; L-methionine biosynthesis via de novo pathway; L-homoserine from L-aspartate: step 1/3.</text>
</comment>
<evidence type="ECO:0000313" key="12">
    <source>
        <dbReference type="EMBL" id="BDU71651.1"/>
    </source>
</evidence>
<dbReference type="InterPro" id="IPR002912">
    <property type="entry name" value="ACT_dom"/>
</dbReference>
<dbReference type="SUPFAM" id="SSF53633">
    <property type="entry name" value="Carbamate kinase-like"/>
    <property type="match status" value="1"/>
</dbReference>
<evidence type="ECO:0000256" key="8">
    <source>
        <dbReference type="PIRSR" id="PIRSR000726-1"/>
    </source>
</evidence>
<dbReference type="PANTHER" id="PTHR21499">
    <property type="entry name" value="ASPARTATE KINASE"/>
    <property type="match status" value="1"/>
</dbReference>
<evidence type="ECO:0000256" key="9">
    <source>
        <dbReference type="RuleBase" id="RU003448"/>
    </source>
</evidence>
<dbReference type="GO" id="GO:0009090">
    <property type="term" value="P:homoserine biosynthetic process"/>
    <property type="evidence" value="ECO:0007669"/>
    <property type="project" value="TreeGrafter"/>
</dbReference>
<dbReference type="PROSITE" id="PS00324">
    <property type="entry name" value="ASPARTOKINASE"/>
    <property type="match status" value="1"/>
</dbReference>
<keyword evidence="4 8" id="KW-0547">Nucleotide-binding</keyword>
<comment type="similarity">
    <text evidence="2 9">Belongs to the aspartokinase family.</text>
</comment>
<dbReference type="Gene3D" id="3.30.70.260">
    <property type="match status" value="2"/>
</dbReference>
<feature type="binding site" evidence="8">
    <location>
        <position position="43"/>
    </location>
    <ligand>
        <name>substrate</name>
    </ligand>
</feature>
<dbReference type="InterPro" id="IPR018042">
    <property type="entry name" value="Aspartate_kinase_CS"/>
</dbReference>
<accession>A0AA48GFG2</accession>
<dbReference type="NCBIfam" id="TIGR00657">
    <property type="entry name" value="asp_kinases"/>
    <property type="match status" value="1"/>
</dbReference>
<dbReference type="InterPro" id="IPR045865">
    <property type="entry name" value="ACT-like_dom_sf"/>
</dbReference>
<comment type="catalytic activity">
    <reaction evidence="7 9">
        <text>L-aspartate + ATP = 4-phospho-L-aspartate + ADP</text>
        <dbReference type="Rhea" id="RHEA:23776"/>
        <dbReference type="ChEBI" id="CHEBI:29991"/>
        <dbReference type="ChEBI" id="CHEBI:30616"/>
        <dbReference type="ChEBI" id="CHEBI:57535"/>
        <dbReference type="ChEBI" id="CHEBI:456216"/>
        <dbReference type="EC" id="2.7.2.4"/>
    </reaction>
</comment>
<dbReference type="PANTHER" id="PTHR21499:SF59">
    <property type="entry name" value="ASPARTOKINASE"/>
    <property type="match status" value="1"/>
</dbReference>
<keyword evidence="5 9" id="KW-0418">Kinase</keyword>
<dbReference type="GO" id="GO:0005524">
    <property type="term" value="F:ATP binding"/>
    <property type="evidence" value="ECO:0007669"/>
    <property type="project" value="UniProtKB-KW"/>
</dbReference>
<evidence type="ECO:0000256" key="2">
    <source>
        <dbReference type="ARBA" id="ARBA00010122"/>
    </source>
</evidence>
<dbReference type="AlphaFoldDB" id="A0AA48GFG2"/>
<gene>
    <name evidence="12" type="primary">lysC</name>
    <name evidence="12" type="ORF">METEAL_08250</name>
</gene>
<name>A0AA48GFG2_9BACT</name>
<feature type="binding site" evidence="8">
    <location>
        <begin position="5"/>
        <end position="8"/>
    </location>
    <ligand>
        <name>ATP</name>
        <dbReference type="ChEBI" id="CHEBI:30616"/>
    </ligand>
</feature>
<feature type="binding site" evidence="8">
    <location>
        <position position="234"/>
    </location>
    <ligand>
        <name>ATP</name>
        <dbReference type="ChEBI" id="CHEBI:30616"/>
    </ligand>
</feature>
<evidence type="ECO:0000256" key="3">
    <source>
        <dbReference type="ARBA" id="ARBA00022679"/>
    </source>
</evidence>
<dbReference type="InterPro" id="IPR054352">
    <property type="entry name" value="ACT_Aspartokinase"/>
</dbReference>
<feature type="binding site" evidence="8">
    <location>
        <begin position="259"/>
        <end position="260"/>
    </location>
    <ligand>
        <name>ATP</name>
        <dbReference type="ChEBI" id="CHEBI:30616"/>
    </ligand>
</feature>
<dbReference type="InterPro" id="IPR001341">
    <property type="entry name" value="Asp_kinase"/>
</dbReference>
<keyword evidence="13" id="KW-1185">Reference proteome</keyword>
<evidence type="ECO:0000256" key="1">
    <source>
        <dbReference type="ARBA" id="ARBA00004766"/>
    </source>
</evidence>
<dbReference type="GO" id="GO:0004072">
    <property type="term" value="F:aspartate kinase activity"/>
    <property type="evidence" value="ECO:0007669"/>
    <property type="project" value="UniProtKB-EC"/>
</dbReference>
<evidence type="ECO:0000256" key="6">
    <source>
        <dbReference type="ARBA" id="ARBA00022840"/>
    </source>
</evidence>
<organism evidence="12 13">
    <name type="scientific">Mesoterricola silvestris</name>
    <dbReference type="NCBI Taxonomy" id="2927979"/>
    <lineage>
        <taxon>Bacteria</taxon>
        <taxon>Pseudomonadati</taxon>
        <taxon>Acidobacteriota</taxon>
        <taxon>Holophagae</taxon>
        <taxon>Holophagales</taxon>
        <taxon>Holophagaceae</taxon>
        <taxon>Mesoterricola</taxon>
    </lineage>
</organism>
<evidence type="ECO:0000256" key="7">
    <source>
        <dbReference type="ARBA" id="ARBA00047872"/>
    </source>
</evidence>
<dbReference type="InterPro" id="IPR036393">
    <property type="entry name" value="AceGlu_kinase-like_sf"/>
</dbReference>
<proteinExistence type="inferred from homology"/>
<dbReference type="RefSeq" id="WP_316414546.1">
    <property type="nucleotide sequence ID" value="NZ_AP027080.1"/>
</dbReference>
<protein>
    <recommendedName>
        <fullName evidence="9">Aspartokinase</fullName>
        <ecNumber evidence="9">2.7.2.4</ecNumber>
    </recommendedName>
</protein>
<dbReference type="GO" id="GO:0009089">
    <property type="term" value="P:lysine biosynthetic process via diaminopimelate"/>
    <property type="evidence" value="ECO:0007669"/>
    <property type="project" value="InterPro"/>
</dbReference>
<keyword evidence="3 9" id="KW-0808">Transferase</keyword>
<comment type="pathway">
    <text evidence="1 10">Amino-acid biosynthesis; L-lysine biosynthesis via DAP pathway; (S)-tetrahydrodipicolinate from L-aspartate: step 1/4.</text>
</comment>
<keyword evidence="6 8" id="KW-0067">ATP-binding</keyword>
<evidence type="ECO:0000313" key="13">
    <source>
        <dbReference type="Proteomes" id="UP001238179"/>
    </source>
</evidence>
<dbReference type="GO" id="GO:0005829">
    <property type="term" value="C:cytosol"/>
    <property type="evidence" value="ECO:0007669"/>
    <property type="project" value="TreeGrafter"/>
</dbReference>
<dbReference type="Proteomes" id="UP001238179">
    <property type="component" value="Chromosome"/>
</dbReference>
<dbReference type="InterPro" id="IPR005260">
    <property type="entry name" value="Asp_kin_monofn"/>
</dbReference>
<dbReference type="InterPro" id="IPR001048">
    <property type="entry name" value="Asp/Glu/Uridylate_kinase"/>
</dbReference>
<comment type="pathway">
    <text evidence="10">Amino-acid biosynthesis; L-threonine biosynthesis; L-threonine from L-aspartate: step 1/5.</text>
</comment>
<evidence type="ECO:0000256" key="10">
    <source>
        <dbReference type="RuleBase" id="RU004249"/>
    </source>
</evidence>